<dbReference type="AlphaFoldDB" id="A0A0K2SY63"/>
<protein>
    <submittedName>
        <fullName evidence="1">Uncharacterized protein</fullName>
    </submittedName>
</protein>
<dbReference type="EMBL" id="HACA01001079">
    <property type="protein sequence ID" value="CDW18440.1"/>
    <property type="molecule type" value="Transcribed_RNA"/>
</dbReference>
<proteinExistence type="predicted"/>
<evidence type="ECO:0000313" key="1">
    <source>
        <dbReference type="EMBL" id="CDW18440.1"/>
    </source>
</evidence>
<name>A0A0K2SY63_LEPSM</name>
<organism evidence="1">
    <name type="scientific">Lepeophtheirus salmonis</name>
    <name type="common">Salmon louse</name>
    <name type="synonym">Caligus salmonis</name>
    <dbReference type="NCBI Taxonomy" id="72036"/>
    <lineage>
        <taxon>Eukaryota</taxon>
        <taxon>Metazoa</taxon>
        <taxon>Ecdysozoa</taxon>
        <taxon>Arthropoda</taxon>
        <taxon>Crustacea</taxon>
        <taxon>Multicrustacea</taxon>
        <taxon>Hexanauplia</taxon>
        <taxon>Copepoda</taxon>
        <taxon>Siphonostomatoida</taxon>
        <taxon>Caligidae</taxon>
        <taxon>Lepeophtheirus</taxon>
    </lineage>
</organism>
<reference evidence="1" key="1">
    <citation type="submission" date="2014-05" db="EMBL/GenBank/DDBJ databases">
        <authorList>
            <person name="Chronopoulou M."/>
        </authorList>
    </citation>
    <scope>NUCLEOTIDE SEQUENCE</scope>
    <source>
        <tissue evidence="1">Whole organism</tissue>
    </source>
</reference>
<accession>A0A0K2SY63</accession>
<sequence>MESTLKIYYKNKKEGEIIIVVLKLVSRSNDFSVLILSSLFLINLEPIFVDRISVV</sequence>